<evidence type="ECO:0008006" key="4">
    <source>
        <dbReference type="Google" id="ProtNLM"/>
    </source>
</evidence>
<protein>
    <recommendedName>
        <fullName evidence="4">Chitin-binding type-2 domain-containing protein</fullName>
    </recommendedName>
</protein>
<evidence type="ECO:0000313" key="3">
    <source>
        <dbReference type="Proteomes" id="UP000325313"/>
    </source>
</evidence>
<gene>
    <name evidence="2" type="ORF">PGTUg99_025938</name>
</gene>
<organism evidence="2 3">
    <name type="scientific">Puccinia graminis f. sp. tritici</name>
    <dbReference type="NCBI Taxonomy" id="56615"/>
    <lineage>
        <taxon>Eukaryota</taxon>
        <taxon>Fungi</taxon>
        <taxon>Dikarya</taxon>
        <taxon>Basidiomycota</taxon>
        <taxon>Pucciniomycotina</taxon>
        <taxon>Pucciniomycetes</taxon>
        <taxon>Pucciniales</taxon>
        <taxon>Pucciniaceae</taxon>
        <taxon>Puccinia</taxon>
    </lineage>
</organism>
<accession>A0A5B0MCI5</accession>
<name>A0A5B0MCI5_PUCGR</name>
<feature type="signal peptide" evidence="1">
    <location>
        <begin position="1"/>
        <end position="20"/>
    </location>
</feature>
<dbReference type="Proteomes" id="UP000325313">
    <property type="component" value="Unassembled WGS sequence"/>
</dbReference>
<comment type="caution">
    <text evidence="2">The sequence shown here is derived from an EMBL/GenBank/DDBJ whole genome shotgun (WGS) entry which is preliminary data.</text>
</comment>
<dbReference type="EMBL" id="VDEP01000474">
    <property type="protein sequence ID" value="KAA1073946.1"/>
    <property type="molecule type" value="Genomic_DNA"/>
</dbReference>
<proteinExistence type="predicted"/>
<feature type="chain" id="PRO_5023082054" description="Chitin-binding type-2 domain-containing protein" evidence="1">
    <location>
        <begin position="21"/>
        <end position="146"/>
    </location>
</feature>
<dbReference type="AlphaFoldDB" id="A0A5B0MCI5"/>
<sequence length="146" mass="16236">MMLPLKALSCILALPSLIGASSPGAHPPPTGCLHSNRIPETKVIPCPATYTCYSGYKHPCPNWLRSRSLTCDNCGDVKLDYTEACERAPRQEPMLLQTTPGMTKPRISQPLIQRTWRPNRPPFFTVHRSYVLSLDCQGDPAGMLRM</sequence>
<evidence type="ECO:0000256" key="1">
    <source>
        <dbReference type="SAM" id="SignalP"/>
    </source>
</evidence>
<keyword evidence="1" id="KW-0732">Signal</keyword>
<reference evidence="2 3" key="1">
    <citation type="submission" date="2019-05" db="EMBL/GenBank/DDBJ databases">
        <title>Emergence of the Ug99 lineage of the wheat stem rust pathogen through somatic hybridization.</title>
        <authorList>
            <person name="Li F."/>
            <person name="Upadhyaya N.M."/>
            <person name="Sperschneider J."/>
            <person name="Matny O."/>
            <person name="Nguyen-Phuc H."/>
            <person name="Mago R."/>
            <person name="Raley C."/>
            <person name="Miller M.E."/>
            <person name="Silverstein K.A.T."/>
            <person name="Henningsen E."/>
            <person name="Hirsch C.D."/>
            <person name="Visser B."/>
            <person name="Pretorius Z.A."/>
            <person name="Steffenson B.J."/>
            <person name="Schwessinger B."/>
            <person name="Dodds P.N."/>
            <person name="Figueroa M."/>
        </authorList>
    </citation>
    <scope>NUCLEOTIDE SEQUENCE [LARGE SCALE GENOMIC DNA]</scope>
    <source>
        <strain evidence="2 3">Ug99</strain>
    </source>
</reference>
<evidence type="ECO:0000313" key="2">
    <source>
        <dbReference type="EMBL" id="KAA1073946.1"/>
    </source>
</evidence>